<dbReference type="RefSeq" id="WP_100284639.1">
    <property type="nucleotide sequence ID" value="NZ_CP024924.1"/>
</dbReference>
<name>A0A2K8MLW0_9SPHN</name>
<accession>A0A2K8MLW0</accession>
<keyword evidence="2" id="KW-1185">Reference proteome</keyword>
<gene>
    <name evidence="1" type="ORF">CVN68_22330</name>
</gene>
<keyword evidence="1" id="KW-0614">Plasmid</keyword>
<reference evidence="1 2" key="1">
    <citation type="submission" date="2017-11" db="EMBL/GenBank/DDBJ databases">
        <title>Complete genome sequence of Sphingomonas sp. Strain Cra20, a psychrotolerant potential plant growth promoting rhizobacteria.</title>
        <authorList>
            <person name="Luo Y."/>
        </authorList>
    </citation>
    <scope>NUCLEOTIDE SEQUENCE [LARGE SCALE GENOMIC DNA]</scope>
    <source>
        <strain evidence="1 2">Cra20</strain>
        <plasmid evidence="1 2">unnamed</plasmid>
    </source>
</reference>
<protein>
    <submittedName>
        <fullName evidence="1">Uncharacterized protein</fullName>
    </submittedName>
</protein>
<geneLocation type="plasmid" evidence="1 2">
    <name>unnamed</name>
</geneLocation>
<dbReference type="OrthoDB" id="7575602at2"/>
<dbReference type="Proteomes" id="UP000229081">
    <property type="component" value="Plasmid unnamed"/>
</dbReference>
<evidence type="ECO:0000313" key="1">
    <source>
        <dbReference type="EMBL" id="ATY34853.1"/>
    </source>
</evidence>
<evidence type="ECO:0000313" key="2">
    <source>
        <dbReference type="Proteomes" id="UP000229081"/>
    </source>
</evidence>
<sequence>MTITVLVATFRGTQSITIHDDEAAAASALMSFVELHWPEQFDEEHGETILSENERLQRFFADDRNSYIMAEADLSLLEAFIDSVAPEPRE</sequence>
<dbReference type="EMBL" id="CP024924">
    <property type="protein sequence ID" value="ATY34853.1"/>
    <property type="molecule type" value="Genomic_DNA"/>
</dbReference>
<organism evidence="1 2">
    <name type="scientific">Sphingomonas psychrotolerans</name>
    <dbReference type="NCBI Taxonomy" id="1327635"/>
    <lineage>
        <taxon>Bacteria</taxon>
        <taxon>Pseudomonadati</taxon>
        <taxon>Pseudomonadota</taxon>
        <taxon>Alphaproteobacteria</taxon>
        <taxon>Sphingomonadales</taxon>
        <taxon>Sphingomonadaceae</taxon>
        <taxon>Sphingomonas</taxon>
    </lineage>
</organism>
<dbReference type="KEGG" id="sphc:CVN68_22330"/>
<dbReference type="AlphaFoldDB" id="A0A2K8MLW0"/>
<proteinExistence type="predicted"/>